<keyword evidence="2" id="KW-1185">Reference proteome</keyword>
<organism evidence="1 2">
    <name type="scientific">Paenibacillus albidus</name>
    <dbReference type="NCBI Taxonomy" id="2041023"/>
    <lineage>
        <taxon>Bacteria</taxon>
        <taxon>Bacillati</taxon>
        <taxon>Bacillota</taxon>
        <taxon>Bacilli</taxon>
        <taxon>Bacillales</taxon>
        <taxon>Paenibacillaceae</taxon>
        <taxon>Paenibacillus</taxon>
    </lineage>
</organism>
<proteinExistence type="predicted"/>
<name>A0A917FBD1_9BACL</name>
<comment type="caution">
    <text evidence="1">The sequence shown here is derived from an EMBL/GenBank/DDBJ whole genome shotgun (WGS) entry which is preliminary data.</text>
</comment>
<protein>
    <submittedName>
        <fullName evidence="1">Uncharacterized protein</fullName>
    </submittedName>
</protein>
<dbReference type="AlphaFoldDB" id="A0A917FBD1"/>
<evidence type="ECO:0000313" key="2">
    <source>
        <dbReference type="Proteomes" id="UP000637643"/>
    </source>
</evidence>
<dbReference type="Proteomes" id="UP000637643">
    <property type="component" value="Unassembled WGS sequence"/>
</dbReference>
<dbReference type="EMBL" id="BMKR01000002">
    <property type="protein sequence ID" value="GGF62927.1"/>
    <property type="molecule type" value="Genomic_DNA"/>
</dbReference>
<sequence>MLKWGLPVILTLLKLEPGANAGAQSYYETKIIKSEQHNQGPHFYRVKGA</sequence>
<accession>A0A917FBD1</accession>
<evidence type="ECO:0000313" key="1">
    <source>
        <dbReference type="EMBL" id="GGF62927.1"/>
    </source>
</evidence>
<reference evidence="1" key="1">
    <citation type="journal article" date="2014" name="Int. J. Syst. Evol. Microbiol.">
        <title>Complete genome sequence of Corynebacterium casei LMG S-19264T (=DSM 44701T), isolated from a smear-ripened cheese.</title>
        <authorList>
            <consortium name="US DOE Joint Genome Institute (JGI-PGF)"/>
            <person name="Walter F."/>
            <person name="Albersmeier A."/>
            <person name="Kalinowski J."/>
            <person name="Ruckert C."/>
        </authorList>
    </citation>
    <scope>NUCLEOTIDE SEQUENCE</scope>
    <source>
        <strain evidence="1">CGMCC 1.16134</strain>
    </source>
</reference>
<gene>
    <name evidence="1" type="ORF">GCM10010912_05060</name>
</gene>
<reference evidence="1" key="2">
    <citation type="submission" date="2020-09" db="EMBL/GenBank/DDBJ databases">
        <authorList>
            <person name="Sun Q."/>
            <person name="Zhou Y."/>
        </authorList>
    </citation>
    <scope>NUCLEOTIDE SEQUENCE</scope>
    <source>
        <strain evidence="1">CGMCC 1.16134</strain>
    </source>
</reference>